<dbReference type="GO" id="GO:0016567">
    <property type="term" value="P:protein ubiquitination"/>
    <property type="evidence" value="ECO:0007669"/>
    <property type="project" value="InterPro"/>
</dbReference>
<dbReference type="AlphaFoldDB" id="A0A9D4ZKX1"/>
<evidence type="ECO:0000256" key="4">
    <source>
        <dbReference type="ARBA" id="ARBA00012483"/>
    </source>
</evidence>
<evidence type="ECO:0000256" key="3">
    <source>
        <dbReference type="ARBA" id="ARBA00004906"/>
    </source>
</evidence>
<keyword evidence="6 14" id="KW-0812">Transmembrane</keyword>
<evidence type="ECO:0000256" key="12">
    <source>
        <dbReference type="ARBA" id="ARBA00023136"/>
    </source>
</evidence>
<evidence type="ECO:0000256" key="9">
    <source>
        <dbReference type="ARBA" id="ARBA00022786"/>
    </source>
</evidence>
<dbReference type="OrthoDB" id="8062037at2759"/>
<comment type="subcellular location">
    <subcellularLocation>
        <location evidence="2">Membrane</location>
        <topology evidence="2">Single-pass membrane protein</topology>
    </subcellularLocation>
</comment>
<comment type="pathway">
    <text evidence="3">Protein modification; protein ubiquitination.</text>
</comment>
<evidence type="ECO:0000256" key="15">
    <source>
        <dbReference type="SAM" id="SignalP"/>
    </source>
</evidence>
<dbReference type="InterPro" id="IPR001841">
    <property type="entry name" value="Znf_RING"/>
</dbReference>
<keyword evidence="10" id="KW-0862">Zinc</keyword>
<dbReference type="CDD" id="cd16461">
    <property type="entry name" value="RING-H2_EL5-like"/>
    <property type="match status" value="1"/>
</dbReference>
<keyword evidence="9" id="KW-0833">Ubl conjugation pathway</keyword>
<evidence type="ECO:0000313" key="17">
    <source>
        <dbReference type="EMBL" id="KAI5076961.1"/>
    </source>
</evidence>
<dbReference type="GO" id="GO:0016020">
    <property type="term" value="C:membrane"/>
    <property type="evidence" value="ECO:0007669"/>
    <property type="project" value="UniProtKB-SubCell"/>
</dbReference>
<sequence length="279" mass="30618">MSSNGISPIVHISFICCLLLPTCFASQATNQIIHAPSPSPRNNGRYELDGRSENGLTLSSAGSTSSMSNEDSEVASSQDIVSTASHSMPSTALIIVVLIGAFFSIGVLSMYIQRCTERNETINLTVENLNYYRSDFLQSRLSFRSAVSEQNGLSSQLVSGLPAYRFSKNNSLQESNAKTNQDRLAGCVVCLNAFEEGEVLRLLPKCGHSFHQNCIDMWLFSHVTCPLCRSIIAYRKEGNDFGDSSTDFNATPDSIDTSITFQVFETDVHEPLSNTEARR</sequence>
<dbReference type="PANTHER" id="PTHR46913">
    <property type="entry name" value="RING-H2 FINGER PROTEIN ATL16"/>
    <property type="match status" value="1"/>
</dbReference>
<evidence type="ECO:0000313" key="18">
    <source>
        <dbReference type="Proteomes" id="UP000886520"/>
    </source>
</evidence>
<evidence type="ECO:0000256" key="14">
    <source>
        <dbReference type="SAM" id="Phobius"/>
    </source>
</evidence>
<dbReference type="PANTHER" id="PTHR46913:SF1">
    <property type="entry name" value="RING-H2 FINGER PROTEIN ATL16"/>
    <property type="match status" value="1"/>
</dbReference>
<feature type="signal peptide" evidence="15">
    <location>
        <begin position="1"/>
        <end position="25"/>
    </location>
</feature>
<dbReference type="Pfam" id="PF13639">
    <property type="entry name" value="zf-RING_2"/>
    <property type="match status" value="1"/>
</dbReference>
<keyword evidence="7" id="KW-0479">Metal-binding</keyword>
<feature type="transmembrane region" description="Helical" evidence="14">
    <location>
        <begin position="92"/>
        <end position="112"/>
    </location>
</feature>
<evidence type="ECO:0000256" key="11">
    <source>
        <dbReference type="ARBA" id="ARBA00022989"/>
    </source>
</evidence>
<reference evidence="17" key="1">
    <citation type="submission" date="2021-01" db="EMBL/GenBank/DDBJ databases">
        <title>Adiantum capillus-veneris genome.</title>
        <authorList>
            <person name="Fang Y."/>
            <person name="Liao Q."/>
        </authorList>
    </citation>
    <scope>NUCLEOTIDE SEQUENCE</scope>
    <source>
        <strain evidence="17">H3</strain>
        <tissue evidence="17">Leaf</tissue>
    </source>
</reference>
<comment type="caution">
    <text evidence="17">The sequence shown here is derived from an EMBL/GenBank/DDBJ whole genome shotgun (WGS) entry which is preliminary data.</text>
</comment>
<dbReference type="EC" id="2.3.2.27" evidence="4"/>
<dbReference type="EMBL" id="JABFUD020000008">
    <property type="protein sequence ID" value="KAI5076961.1"/>
    <property type="molecule type" value="Genomic_DNA"/>
</dbReference>
<dbReference type="SUPFAM" id="SSF57850">
    <property type="entry name" value="RING/U-box"/>
    <property type="match status" value="1"/>
</dbReference>
<organism evidence="17 18">
    <name type="scientific">Adiantum capillus-veneris</name>
    <name type="common">Maidenhair fern</name>
    <dbReference type="NCBI Taxonomy" id="13818"/>
    <lineage>
        <taxon>Eukaryota</taxon>
        <taxon>Viridiplantae</taxon>
        <taxon>Streptophyta</taxon>
        <taxon>Embryophyta</taxon>
        <taxon>Tracheophyta</taxon>
        <taxon>Polypodiopsida</taxon>
        <taxon>Polypodiidae</taxon>
        <taxon>Polypodiales</taxon>
        <taxon>Pteridineae</taxon>
        <taxon>Pteridaceae</taxon>
        <taxon>Vittarioideae</taxon>
        <taxon>Adiantum</taxon>
    </lineage>
</organism>
<proteinExistence type="predicted"/>
<evidence type="ECO:0000256" key="6">
    <source>
        <dbReference type="ARBA" id="ARBA00022692"/>
    </source>
</evidence>
<keyword evidence="18" id="KW-1185">Reference proteome</keyword>
<dbReference type="SMART" id="SM00184">
    <property type="entry name" value="RING"/>
    <property type="match status" value="1"/>
</dbReference>
<evidence type="ECO:0000256" key="1">
    <source>
        <dbReference type="ARBA" id="ARBA00000900"/>
    </source>
</evidence>
<protein>
    <recommendedName>
        <fullName evidence="4">RING-type E3 ubiquitin transferase</fullName>
        <ecNumber evidence="4">2.3.2.27</ecNumber>
    </recommendedName>
</protein>
<evidence type="ECO:0000256" key="5">
    <source>
        <dbReference type="ARBA" id="ARBA00022679"/>
    </source>
</evidence>
<dbReference type="InterPro" id="IPR044600">
    <property type="entry name" value="ATL1/ATL16-like"/>
</dbReference>
<accession>A0A9D4ZKX1</accession>
<feature type="domain" description="RING-type" evidence="16">
    <location>
        <begin position="187"/>
        <end position="229"/>
    </location>
</feature>
<dbReference type="PROSITE" id="PS50089">
    <property type="entry name" value="ZF_RING_2"/>
    <property type="match status" value="1"/>
</dbReference>
<evidence type="ECO:0000256" key="13">
    <source>
        <dbReference type="PROSITE-ProRule" id="PRU00175"/>
    </source>
</evidence>
<feature type="chain" id="PRO_5038801124" description="RING-type E3 ubiquitin transferase" evidence="15">
    <location>
        <begin position="26"/>
        <end position="279"/>
    </location>
</feature>
<dbReference type="InterPro" id="IPR013083">
    <property type="entry name" value="Znf_RING/FYVE/PHD"/>
</dbReference>
<keyword evidence="11 14" id="KW-1133">Transmembrane helix</keyword>
<dbReference type="GO" id="GO:0061630">
    <property type="term" value="F:ubiquitin protein ligase activity"/>
    <property type="evidence" value="ECO:0007669"/>
    <property type="project" value="UniProtKB-EC"/>
</dbReference>
<dbReference type="Proteomes" id="UP000886520">
    <property type="component" value="Chromosome 8"/>
</dbReference>
<evidence type="ECO:0000256" key="10">
    <source>
        <dbReference type="ARBA" id="ARBA00022833"/>
    </source>
</evidence>
<dbReference type="GO" id="GO:0008270">
    <property type="term" value="F:zinc ion binding"/>
    <property type="evidence" value="ECO:0007669"/>
    <property type="project" value="UniProtKB-KW"/>
</dbReference>
<dbReference type="Gene3D" id="3.30.40.10">
    <property type="entry name" value="Zinc/RING finger domain, C3HC4 (zinc finger)"/>
    <property type="match status" value="1"/>
</dbReference>
<keyword evidence="8 13" id="KW-0863">Zinc-finger</keyword>
<gene>
    <name evidence="17" type="ORF">GOP47_0009026</name>
</gene>
<keyword evidence="5" id="KW-0808">Transferase</keyword>
<evidence type="ECO:0000256" key="8">
    <source>
        <dbReference type="ARBA" id="ARBA00022771"/>
    </source>
</evidence>
<evidence type="ECO:0000256" key="7">
    <source>
        <dbReference type="ARBA" id="ARBA00022723"/>
    </source>
</evidence>
<evidence type="ECO:0000259" key="16">
    <source>
        <dbReference type="PROSITE" id="PS50089"/>
    </source>
</evidence>
<keyword evidence="15" id="KW-0732">Signal</keyword>
<evidence type="ECO:0000256" key="2">
    <source>
        <dbReference type="ARBA" id="ARBA00004167"/>
    </source>
</evidence>
<name>A0A9D4ZKX1_ADICA</name>
<comment type="catalytic activity">
    <reaction evidence="1">
        <text>S-ubiquitinyl-[E2 ubiquitin-conjugating enzyme]-L-cysteine + [acceptor protein]-L-lysine = [E2 ubiquitin-conjugating enzyme]-L-cysteine + N(6)-ubiquitinyl-[acceptor protein]-L-lysine.</text>
        <dbReference type="EC" id="2.3.2.27"/>
    </reaction>
</comment>
<keyword evidence="12 14" id="KW-0472">Membrane</keyword>